<dbReference type="AlphaFoldDB" id="A0AAN8FMK4"/>
<feature type="non-terminal residue" evidence="5">
    <location>
        <position position="83"/>
    </location>
</feature>
<dbReference type="Proteomes" id="UP001331761">
    <property type="component" value="Unassembled WGS sequence"/>
</dbReference>
<keyword evidence="2" id="KW-1133">Transmembrane helix</keyword>
<evidence type="ECO:0000256" key="4">
    <source>
        <dbReference type="SAM" id="MobiDB-lite"/>
    </source>
</evidence>
<sequence length="83" mass="9544">MNALYELSNWMVEMQKREKIWVITVVLNLAVRQISKLETNIVSVERVKEYSNTASEAEWESPDGKPPKSWPSGGRISIENYST</sequence>
<dbReference type="InterPro" id="IPR036640">
    <property type="entry name" value="ABC1_TM_sf"/>
</dbReference>
<organism evidence="5 6">
    <name type="scientific">Trichostrongylus colubriformis</name>
    <name type="common">Black scour worm</name>
    <dbReference type="NCBI Taxonomy" id="6319"/>
    <lineage>
        <taxon>Eukaryota</taxon>
        <taxon>Metazoa</taxon>
        <taxon>Ecdysozoa</taxon>
        <taxon>Nematoda</taxon>
        <taxon>Chromadorea</taxon>
        <taxon>Rhabditida</taxon>
        <taxon>Rhabditina</taxon>
        <taxon>Rhabditomorpha</taxon>
        <taxon>Strongyloidea</taxon>
        <taxon>Trichostrongylidae</taxon>
        <taxon>Trichostrongylus</taxon>
    </lineage>
</organism>
<dbReference type="GO" id="GO:0005524">
    <property type="term" value="F:ATP binding"/>
    <property type="evidence" value="ECO:0007669"/>
    <property type="project" value="InterPro"/>
</dbReference>
<keyword evidence="6" id="KW-1185">Reference proteome</keyword>
<protein>
    <submittedName>
        <fullName evidence="5">Uncharacterized protein</fullName>
    </submittedName>
</protein>
<feature type="region of interest" description="Disordered" evidence="4">
    <location>
        <begin position="52"/>
        <end position="83"/>
    </location>
</feature>
<comment type="caution">
    <text evidence="5">The sequence shown here is derived from an EMBL/GenBank/DDBJ whole genome shotgun (WGS) entry which is preliminary data.</text>
</comment>
<dbReference type="Gene3D" id="1.20.1560.10">
    <property type="entry name" value="ABC transporter type 1, transmembrane domain"/>
    <property type="match status" value="1"/>
</dbReference>
<keyword evidence="3" id="KW-0472">Membrane</keyword>
<evidence type="ECO:0000313" key="6">
    <source>
        <dbReference type="Proteomes" id="UP001331761"/>
    </source>
</evidence>
<name>A0AAN8FMK4_TRICO</name>
<gene>
    <name evidence="5" type="ORF">GCK32_019377</name>
</gene>
<reference evidence="5 6" key="1">
    <citation type="submission" date="2019-10" db="EMBL/GenBank/DDBJ databases">
        <title>Assembly and Annotation for the nematode Trichostrongylus colubriformis.</title>
        <authorList>
            <person name="Martin J."/>
        </authorList>
    </citation>
    <scope>NUCLEOTIDE SEQUENCE [LARGE SCALE GENOMIC DNA]</scope>
    <source>
        <strain evidence="5">G859</strain>
        <tissue evidence="5">Whole worm</tissue>
    </source>
</reference>
<proteinExistence type="predicted"/>
<accession>A0AAN8FMK4</accession>
<evidence type="ECO:0000256" key="1">
    <source>
        <dbReference type="ARBA" id="ARBA00022692"/>
    </source>
</evidence>
<dbReference type="GO" id="GO:0016020">
    <property type="term" value="C:membrane"/>
    <property type="evidence" value="ECO:0007669"/>
    <property type="project" value="InterPro"/>
</dbReference>
<dbReference type="EMBL" id="WIXE01005603">
    <property type="protein sequence ID" value="KAK5982031.1"/>
    <property type="molecule type" value="Genomic_DNA"/>
</dbReference>
<evidence type="ECO:0000256" key="2">
    <source>
        <dbReference type="ARBA" id="ARBA00022989"/>
    </source>
</evidence>
<evidence type="ECO:0000256" key="3">
    <source>
        <dbReference type="ARBA" id="ARBA00023136"/>
    </source>
</evidence>
<evidence type="ECO:0000313" key="5">
    <source>
        <dbReference type="EMBL" id="KAK5982031.1"/>
    </source>
</evidence>
<keyword evidence="1" id="KW-0812">Transmembrane</keyword>